<organism evidence="2 3">
    <name type="scientific">Araneus ventricosus</name>
    <name type="common">Orbweaver spider</name>
    <name type="synonym">Epeira ventricosa</name>
    <dbReference type="NCBI Taxonomy" id="182803"/>
    <lineage>
        <taxon>Eukaryota</taxon>
        <taxon>Metazoa</taxon>
        <taxon>Ecdysozoa</taxon>
        <taxon>Arthropoda</taxon>
        <taxon>Chelicerata</taxon>
        <taxon>Arachnida</taxon>
        <taxon>Araneae</taxon>
        <taxon>Araneomorphae</taxon>
        <taxon>Entelegynae</taxon>
        <taxon>Araneoidea</taxon>
        <taxon>Araneidae</taxon>
        <taxon>Araneus</taxon>
    </lineage>
</organism>
<protein>
    <submittedName>
        <fullName evidence="2">Uncharacterized protein</fullName>
    </submittedName>
</protein>
<feature type="compositionally biased region" description="Basic residues" evidence="1">
    <location>
        <begin position="13"/>
        <end position="22"/>
    </location>
</feature>
<feature type="region of interest" description="Disordered" evidence="1">
    <location>
        <begin position="1"/>
        <end position="56"/>
    </location>
</feature>
<proteinExistence type="predicted"/>
<feature type="compositionally biased region" description="Basic and acidic residues" evidence="1">
    <location>
        <begin position="23"/>
        <end position="56"/>
    </location>
</feature>
<comment type="caution">
    <text evidence="2">The sequence shown here is derived from an EMBL/GenBank/DDBJ whole genome shotgun (WGS) entry which is preliminary data.</text>
</comment>
<reference evidence="2 3" key="1">
    <citation type="journal article" date="2019" name="Sci. Rep.">
        <title>Orb-weaving spider Araneus ventricosus genome elucidates the spidroin gene catalogue.</title>
        <authorList>
            <person name="Kono N."/>
            <person name="Nakamura H."/>
            <person name="Ohtoshi R."/>
            <person name="Moran D.A.P."/>
            <person name="Shinohara A."/>
            <person name="Yoshida Y."/>
            <person name="Fujiwara M."/>
            <person name="Mori M."/>
            <person name="Tomita M."/>
            <person name="Arakawa K."/>
        </authorList>
    </citation>
    <scope>NUCLEOTIDE SEQUENCE [LARGE SCALE GENOMIC DNA]</scope>
</reference>
<accession>A0A4Y2X682</accession>
<keyword evidence="3" id="KW-1185">Reference proteome</keyword>
<dbReference type="Proteomes" id="UP000499080">
    <property type="component" value="Unassembled WGS sequence"/>
</dbReference>
<dbReference type="AlphaFoldDB" id="A0A4Y2X682"/>
<sequence>METYLNERESQHQVRHSLKKTAKRENDARDQDSPKTEPSDGASSKRIEELISDNNDKAEIQARFQALKLRHEKINNLDSRLLEHVLGEGD</sequence>
<evidence type="ECO:0000256" key="1">
    <source>
        <dbReference type="SAM" id="MobiDB-lite"/>
    </source>
</evidence>
<gene>
    <name evidence="2" type="ORF">AVEN_239432_1</name>
</gene>
<evidence type="ECO:0000313" key="2">
    <source>
        <dbReference type="EMBL" id="GBO44636.1"/>
    </source>
</evidence>
<evidence type="ECO:0000313" key="3">
    <source>
        <dbReference type="Proteomes" id="UP000499080"/>
    </source>
</evidence>
<feature type="compositionally biased region" description="Basic and acidic residues" evidence="1">
    <location>
        <begin position="1"/>
        <end position="12"/>
    </location>
</feature>
<dbReference type="EMBL" id="BGPR01071434">
    <property type="protein sequence ID" value="GBO44636.1"/>
    <property type="molecule type" value="Genomic_DNA"/>
</dbReference>
<name>A0A4Y2X682_ARAVE</name>